<evidence type="ECO:0000259" key="1">
    <source>
        <dbReference type="PROSITE" id="PS51664"/>
    </source>
</evidence>
<dbReference type="NCBIfam" id="TIGR00702">
    <property type="entry name" value="YcaO-type kinase domain"/>
    <property type="match status" value="1"/>
</dbReference>
<dbReference type="RefSeq" id="WP_129347606.1">
    <property type="nucleotide sequence ID" value="NZ_CP012670.1"/>
</dbReference>
<accession>A0A4P2PZT6</accession>
<dbReference type="AlphaFoldDB" id="A0A4P2PZT6"/>
<dbReference type="Pfam" id="PF02624">
    <property type="entry name" value="YcaO"/>
    <property type="match status" value="1"/>
</dbReference>
<proteinExistence type="predicted"/>
<dbReference type="PANTHER" id="PTHR37809:SF1">
    <property type="entry name" value="RIBOSOMAL PROTEIN S12 METHYLTHIOTRANSFERASE ACCESSORY FACTOR YCAO"/>
    <property type="match status" value="1"/>
</dbReference>
<feature type="domain" description="YcaO" evidence="1">
    <location>
        <begin position="82"/>
        <end position="424"/>
    </location>
</feature>
<evidence type="ECO:0000313" key="2">
    <source>
        <dbReference type="EMBL" id="AUX22447.1"/>
    </source>
</evidence>
<dbReference type="EMBL" id="CP012670">
    <property type="protein sequence ID" value="AUX22447.1"/>
    <property type="molecule type" value="Genomic_DNA"/>
</dbReference>
<dbReference type="PANTHER" id="PTHR37809">
    <property type="entry name" value="RIBOSOMAL PROTEIN S12 METHYLTHIOTRANSFERASE ACCESSORY FACTOR YCAO"/>
    <property type="match status" value="1"/>
</dbReference>
<dbReference type="PROSITE" id="PS51664">
    <property type="entry name" value="YCAO"/>
    <property type="match status" value="1"/>
</dbReference>
<sequence length="424" mass="46079">MTIHQKTSVDERRSSRPAAAAKRFVAGTHRIISPDETLDRVKPFLPALGITRIADVTGLDTLGIPVVMAIRPNARSIAAAQGKGLTLAAARASGVMESIEHWHAERIELPLKLGTLSELRLRHRLIDVQGLPRLSTGHLHDHLRLFWVAGIDLVTGAPTWTPFEVVHTDYALPLLAASGALVMSSNGLASGNHPLEALSHAICELVERDAATLWKLSSDDERGRTRLDLCTVDDPACRDLLDQVERANVRAFVWHVTSDIGIPVFCCTLVDRTPNPHRPIAPMVGFGCHPARGVALARAITEAAQSRLTVITGARDDVRAHGQGPDDDLRAAHAFLEAHGAAPPRCSFDDAPDHAGETLEDDLGWELDRLRGADLHQVVAVDLTRPELEIPVVRVVIPGLEPLDDIPGYIPGARAQRRLSERRS</sequence>
<name>A0A4P2PZT6_SORCE</name>
<organism evidence="2 3">
    <name type="scientific">Sorangium cellulosum</name>
    <name type="common">Polyangium cellulosum</name>
    <dbReference type="NCBI Taxonomy" id="56"/>
    <lineage>
        <taxon>Bacteria</taxon>
        <taxon>Pseudomonadati</taxon>
        <taxon>Myxococcota</taxon>
        <taxon>Polyangia</taxon>
        <taxon>Polyangiales</taxon>
        <taxon>Polyangiaceae</taxon>
        <taxon>Sorangium</taxon>
    </lineage>
</organism>
<protein>
    <recommendedName>
        <fullName evidence="1">YcaO domain-containing protein</fullName>
    </recommendedName>
</protein>
<evidence type="ECO:0000313" key="3">
    <source>
        <dbReference type="Proteomes" id="UP000295781"/>
    </source>
</evidence>
<dbReference type="Gene3D" id="3.30.1330.230">
    <property type="match status" value="2"/>
</dbReference>
<dbReference type="OrthoDB" id="5380721at2"/>
<reference evidence="2 3" key="1">
    <citation type="submission" date="2015-09" db="EMBL/GenBank/DDBJ databases">
        <title>Sorangium comparison.</title>
        <authorList>
            <person name="Zaburannyi N."/>
            <person name="Bunk B."/>
            <person name="Overmann J."/>
            <person name="Mueller R."/>
        </authorList>
    </citation>
    <scope>NUCLEOTIDE SEQUENCE [LARGE SCALE GENOMIC DNA]</scope>
    <source>
        <strain evidence="2 3">So ceGT47</strain>
    </source>
</reference>
<gene>
    <name evidence="2" type="ORF">SOCEGT47_029500</name>
</gene>
<dbReference type="InterPro" id="IPR003776">
    <property type="entry name" value="YcaO-like_dom"/>
</dbReference>
<dbReference type="Proteomes" id="UP000295781">
    <property type="component" value="Chromosome"/>
</dbReference>